<evidence type="ECO:0000313" key="2">
    <source>
        <dbReference type="Proteomes" id="UP000499080"/>
    </source>
</evidence>
<dbReference type="AlphaFoldDB" id="A0A4Y2RWF7"/>
<gene>
    <name evidence="1" type="ORF">AVEN_144708_1</name>
</gene>
<accession>A0A4Y2RWF7</accession>
<sequence length="97" mass="10757">MSHTYEAWNQRGNGIFSPTPCRRELSNCGIASGRNKRPAALLTRMSQTYSIGFMPGEYASQTIRRIPSSKRKLSNSRARCGLALSSMRMDSFPIVAA</sequence>
<organism evidence="1 2">
    <name type="scientific">Araneus ventricosus</name>
    <name type="common">Orbweaver spider</name>
    <name type="synonym">Epeira ventricosa</name>
    <dbReference type="NCBI Taxonomy" id="182803"/>
    <lineage>
        <taxon>Eukaryota</taxon>
        <taxon>Metazoa</taxon>
        <taxon>Ecdysozoa</taxon>
        <taxon>Arthropoda</taxon>
        <taxon>Chelicerata</taxon>
        <taxon>Arachnida</taxon>
        <taxon>Araneae</taxon>
        <taxon>Araneomorphae</taxon>
        <taxon>Entelegynae</taxon>
        <taxon>Araneoidea</taxon>
        <taxon>Araneidae</taxon>
        <taxon>Araneus</taxon>
    </lineage>
</organism>
<proteinExistence type="predicted"/>
<evidence type="ECO:0000313" key="1">
    <source>
        <dbReference type="EMBL" id="GBN79300.1"/>
    </source>
</evidence>
<protein>
    <submittedName>
        <fullName evidence="1">Uncharacterized protein</fullName>
    </submittedName>
</protein>
<reference evidence="1 2" key="1">
    <citation type="journal article" date="2019" name="Sci. Rep.">
        <title>Orb-weaving spider Araneus ventricosus genome elucidates the spidroin gene catalogue.</title>
        <authorList>
            <person name="Kono N."/>
            <person name="Nakamura H."/>
            <person name="Ohtoshi R."/>
            <person name="Moran D.A.P."/>
            <person name="Shinohara A."/>
            <person name="Yoshida Y."/>
            <person name="Fujiwara M."/>
            <person name="Mori M."/>
            <person name="Tomita M."/>
            <person name="Arakawa K."/>
        </authorList>
    </citation>
    <scope>NUCLEOTIDE SEQUENCE [LARGE SCALE GENOMIC DNA]</scope>
</reference>
<name>A0A4Y2RWF7_ARAVE</name>
<dbReference type="Proteomes" id="UP000499080">
    <property type="component" value="Unassembled WGS sequence"/>
</dbReference>
<dbReference type="EMBL" id="BGPR01018489">
    <property type="protein sequence ID" value="GBN79300.1"/>
    <property type="molecule type" value="Genomic_DNA"/>
</dbReference>
<comment type="caution">
    <text evidence="1">The sequence shown here is derived from an EMBL/GenBank/DDBJ whole genome shotgun (WGS) entry which is preliminary data.</text>
</comment>
<keyword evidence="2" id="KW-1185">Reference proteome</keyword>